<dbReference type="AlphaFoldDB" id="A0A7X0X7Z5"/>
<dbReference type="Pfam" id="PF02595">
    <property type="entry name" value="Gly_kinase"/>
    <property type="match status" value="1"/>
</dbReference>
<evidence type="ECO:0000313" key="5">
    <source>
        <dbReference type="EMBL" id="MBC1489239.1"/>
    </source>
</evidence>
<dbReference type="PANTHER" id="PTHR21599">
    <property type="entry name" value="GLYCERATE KINASE"/>
    <property type="match status" value="1"/>
</dbReference>
<evidence type="ECO:0000256" key="3">
    <source>
        <dbReference type="ARBA" id="ARBA00022777"/>
    </source>
</evidence>
<dbReference type="NCBIfam" id="TIGR00045">
    <property type="entry name" value="glycerate kinase"/>
    <property type="match status" value="1"/>
</dbReference>
<keyword evidence="2 4" id="KW-0808">Transferase</keyword>
<dbReference type="EC" id="2.7.1.-" evidence="5"/>
<dbReference type="EMBL" id="JAASTW010000010">
    <property type="protein sequence ID" value="MBC1489239.1"/>
    <property type="molecule type" value="Genomic_DNA"/>
</dbReference>
<dbReference type="InterPro" id="IPR036129">
    <property type="entry name" value="Glycerate_kinase_sf"/>
</dbReference>
<dbReference type="Proteomes" id="UP000561617">
    <property type="component" value="Unassembled WGS sequence"/>
</dbReference>
<dbReference type="PIRSF" id="PIRSF006078">
    <property type="entry name" value="GlxK"/>
    <property type="match status" value="1"/>
</dbReference>
<evidence type="ECO:0000256" key="2">
    <source>
        <dbReference type="ARBA" id="ARBA00022679"/>
    </source>
</evidence>
<evidence type="ECO:0000256" key="1">
    <source>
        <dbReference type="ARBA" id="ARBA00006284"/>
    </source>
</evidence>
<dbReference type="Gene3D" id="3.90.1510.10">
    <property type="entry name" value="Glycerate kinase, domain 2"/>
    <property type="match status" value="1"/>
</dbReference>
<dbReference type="InterPro" id="IPR018197">
    <property type="entry name" value="Glycerate_kinase_RE-like"/>
</dbReference>
<dbReference type="InterPro" id="IPR018193">
    <property type="entry name" value="Glyc_kinase_flavodox-like_fold"/>
</dbReference>
<dbReference type="InterPro" id="IPR004381">
    <property type="entry name" value="Glycerate_kinase"/>
</dbReference>
<comment type="caution">
    <text evidence="5">The sequence shown here is derived from an EMBL/GenBank/DDBJ whole genome shotgun (WGS) entry which is preliminary data.</text>
</comment>
<sequence>MNIVIAPDAFKESASAMQVAKAIKTGWQKARPTDTIHLSPVSDGGEGLLDVLKENCDMELYQTKITRLDGKKILASYGILKDQKTAVIESARAIGLDLIATDKRNPALASSFGVGELILAALDQNIHKIIIGLGGSGTNDGGAGLLQALGVQLLNKNNDSIEQGGIHLTNLNHLDVTQLDPRLKQVSFQIASDVSNPLLGEKGATFTFGRQKGATPEMLIELEQAMTNYGEKLDAFAAKKVSLMKGSGAAGGIAAGLTAILDAEIVSGADLVIKLSELKQQLANADLVIIGEGKMDAQSVMGKIPVRVASEAKKAGAFVLAIVGSTRIENSLAYQNGIDAVFPIIPELTDSVTIFCETSDNLARTAENIANLTSLFKKE</sequence>
<accession>A0A7X0X7Z5</accession>
<organism evidence="5 6">
    <name type="scientific">Listeria immobilis</name>
    <dbReference type="NCBI Taxonomy" id="2713502"/>
    <lineage>
        <taxon>Bacteria</taxon>
        <taxon>Bacillati</taxon>
        <taxon>Bacillota</taxon>
        <taxon>Bacilli</taxon>
        <taxon>Bacillales</taxon>
        <taxon>Listeriaceae</taxon>
        <taxon>Listeria</taxon>
    </lineage>
</organism>
<dbReference type="RefSeq" id="WP_185381167.1">
    <property type="nucleotide sequence ID" value="NZ_JAASTW010000010.1"/>
</dbReference>
<dbReference type="PANTHER" id="PTHR21599:SF0">
    <property type="entry name" value="GLYCERATE KINASE"/>
    <property type="match status" value="1"/>
</dbReference>
<keyword evidence="3 4" id="KW-0418">Kinase</keyword>
<reference evidence="5 6" key="1">
    <citation type="submission" date="2020-03" db="EMBL/GenBank/DDBJ databases">
        <title>Soil Listeria distribution.</title>
        <authorList>
            <person name="Liao J."/>
            <person name="Wiedmann M."/>
        </authorList>
    </citation>
    <scope>NUCLEOTIDE SEQUENCE [LARGE SCALE GENOMIC DNA]</scope>
    <source>
        <strain evidence="5 6">FSL L7-1554</strain>
    </source>
</reference>
<dbReference type="GO" id="GO:0008887">
    <property type="term" value="F:glycerate kinase activity"/>
    <property type="evidence" value="ECO:0007669"/>
    <property type="project" value="UniProtKB-UniRule"/>
</dbReference>
<evidence type="ECO:0000256" key="4">
    <source>
        <dbReference type="PIRNR" id="PIRNR006078"/>
    </source>
</evidence>
<evidence type="ECO:0000313" key="6">
    <source>
        <dbReference type="Proteomes" id="UP000561617"/>
    </source>
</evidence>
<comment type="similarity">
    <text evidence="1 4">Belongs to the glycerate kinase type-1 family.</text>
</comment>
<gene>
    <name evidence="5" type="ORF">HCJ38_09550</name>
</gene>
<protein>
    <submittedName>
        <fullName evidence="5">Glycerate kinase</fullName>
        <ecNumber evidence="5">2.7.1.-</ecNumber>
    </submittedName>
</protein>
<dbReference type="SUPFAM" id="SSF110738">
    <property type="entry name" value="Glycerate kinase I"/>
    <property type="match status" value="1"/>
</dbReference>
<name>A0A7X0X7Z5_9LIST</name>
<dbReference type="GO" id="GO:0031388">
    <property type="term" value="P:organic acid phosphorylation"/>
    <property type="evidence" value="ECO:0007669"/>
    <property type="project" value="UniProtKB-UniRule"/>
</dbReference>
<proteinExistence type="inferred from homology"/>
<dbReference type="Gene3D" id="3.40.50.10350">
    <property type="entry name" value="Glycerate kinase, domain 1"/>
    <property type="match status" value="1"/>
</dbReference>